<evidence type="ECO:0000256" key="1">
    <source>
        <dbReference type="SAM" id="Phobius"/>
    </source>
</evidence>
<feature type="transmembrane region" description="Helical" evidence="1">
    <location>
        <begin position="264"/>
        <end position="287"/>
    </location>
</feature>
<gene>
    <name evidence="3" type="ORF">J056_002560</name>
</gene>
<dbReference type="AlphaFoldDB" id="R9AG60"/>
<keyword evidence="1" id="KW-0472">Membrane</keyword>
<evidence type="ECO:0000313" key="4">
    <source>
        <dbReference type="Proteomes" id="UP000014064"/>
    </source>
</evidence>
<reference evidence="4" key="1">
    <citation type="journal article" date="2013" name="BMC Genomics">
        <title>Genome and transcriptome sequencing of the halophilic fungus Wallemia ichthyophaga: haloadaptations present and absent.</title>
        <authorList>
            <person name="Zajc J."/>
            <person name="Liu Y."/>
            <person name="Dai W."/>
            <person name="Yang Z."/>
            <person name="Hu J."/>
            <person name="Gostincar C."/>
            <person name="Gunde-Cimerman N."/>
        </authorList>
    </citation>
    <scope>NUCLEOTIDE SEQUENCE [LARGE SCALE GENOMIC DNA]</scope>
    <source>
        <strain evidence="4">EXF-994 / CBS 113033</strain>
    </source>
</reference>
<evidence type="ECO:0000313" key="3">
    <source>
        <dbReference type="EMBL" id="EOQ99045.1"/>
    </source>
</evidence>
<feature type="chain" id="PRO_5004470472" evidence="2">
    <location>
        <begin position="22"/>
        <end position="288"/>
    </location>
</feature>
<dbReference type="OrthoDB" id="2310204at2759"/>
<keyword evidence="2" id="KW-0732">Signal</keyword>
<protein>
    <submittedName>
        <fullName evidence="3">Uncharacterized protein</fullName>
    </submittedName>
</protein>
<dbReference type="KEGG" id="wic:J056_002560"/>
<accession>R9AG60</accession>
<proteinExistence type="predicted"/>
<keyword evidence="4" id="KW-1185">Reference proteome</keyword>
<sequence length="288" mass="31089">MRGLILAGIAALLGLSQPSQAKAFNDPAENGGRWLTRANSDDEVGEPLNIVISGDSDPLVMQVDDSTPGGFYTYWDSLHFQQEFAGIHLGGDQLANVGDGLVAQQGILRYNYNDRNGGTLYESRNGGNHIRYWNQSSTNALFIAASAEMDKEANHMIIPNGYNLGRDWIAGNATAKAINNATADLTQKGQTVGYWTRNGDAATNVSFTYETELSFKSNLTTYNSSMVNHNEQVSVNGNPPQDGLVALLKVSIKSGNNQVNADSWAVAHGVSYVFATLSVILSAIYLVY</sequence>
<dbReference type="OMA" id="VGTCTET"/>
<dbReference type="EMBL" id="KE007245">
    <property type="protein sequence ID" value="EOQ99045.1"/>
    <property type="molecule type" value="Genomic_DNA"/>
</dbReference>
<dbReference type="GeneID" id="20375512"/>
<dbReference type="RefSeq" id="XP_009270100.1">
    <property type="nucleotide sequence ID" value="XM_009271825.1"/>
</dbReference>
<dbReference type="Proteomes" id="UP000014064">
    <property type="component" value="Unassembled WGS sequence"/>
</dbReference>
<name>R9AG60_WALI9</name>
<evidence type="ECO:0000256" key="2">
    <source>
        <dbReference type="SAM" id="SignalP"/>
    </source>
</evidence>
<organism evidence="3 4">
    <name type="scientific">Wallemia ichthyophaga (strain EXF-994 / CBS 113033)</name>
    <dbReference type="NCBI Taxonomy" id="1299270"/>
    <lineage>
        <taxon>Eukaryota</taxon>
        <taxon>Fungi</taxon>
        <taxon>Dikarya</taxon>
        <taxon>Basidiomycota</taxon>
        <taxon>Wallemiomycotina</taxon>
        <taxon>Wallemiomycetes</taxon>
        <taxon>Wallemiales</taxon>
        <taxon>Wallemiaceae</taxon>
        <taxon>Wallemia</taxon>
    </lineage>
</organism>
<feature type="signal peptide" evidence="2">
    <location>
        <begin position="1"/>
        <end position="21"/>
    </location>
</feature>
<keyword evidence="1" id="KW-0812">Transmembrane</keyword>
<keyword evidence="1" id="KW-1133">Transmembrane helix</keyword>
<dbReference type="HOGENOM" id="CLU_061244_0_0_1"/>
<dbReference type="STRING" id="1299270.R9AG60"/>
<dbReference type="eggNOG" id="ENOG502SPT6">
    <property type="taxonomic scope" value="Eukaryota"/>
</dbReference>